<evidence type="ECO:0000313" key="3">
    <source>
        <dbReference type="Proteomes" id="UP001321760"/>
    </source>
</evidence>
<name>A0AAV9H6B3_9PEZI</name>
<comment type="caution">
    <text evidence="2">The sequence shown here is derived from an EMBL/GenBank/DDBJ whole genome shotgun (WGS) entry which is preliminary data.</text>
</comment>
<protein>
    <recommendedName>
        <fullName evidence="4">SCP domain-containing protein</fullName>
    </recommendedName>
</protein>
<gene>
    <name evidence="2" type="ORF">QBC34DRAFT_288486</name>
</gene>
<keyword evidence="1" id="KW-0732">Signal</keyword>
<evidence type="ECO:0008006" key="4">
    <source>
        <dbReference type="Google" id="ProtNLM"/>
    </source>
</evidence>
<feature type="signal peptide" evidence="1">
    <location>
        <begin position="1"/>
        <end position="21"/>
    </location>
</feature>
<keyword evidence="3" id="KW-1185">Reference proteome</keyword>
<reference evidence="2" key="1">
    <citation type="journal article" date="2023" name="Mol. Phylogenet. Evol.">
        <title>Genome-scale phylogeny and comparative genomics of the fungal order Sordariales.</title>
        <authorList>
            <person name="Hensen N."/>
            <person name="Bonometti L."/>
            <person name="Westerberg I."/>
            <person name="Brannstrom I.O."/>
            <person name="Guillou S."/>
            <person name="Cros-Aarteil S."/>
            <person name="Calhoun S."/>
            <person name="Haridas S."/>
            <person name="Kuo A."/>
            <person name="Mondo S."/>
            <person name="Pangilinan J."/>
            <person name="Riley R."/>
            <person name="LaButti K."/>
            <person name="Andreopoulos B."/>
            <person name="Lipzen A."/>
            <person name="Chen C."/>
            <person name="Yan M."/>
            <person name="Daum C."/>
            <person name="Ng V."/>
            <person name="Clum A."/>
            <person name="Steindorff A."/>
            <person name="Ohm R.A."/>
            <person name="Martin F."/>
            <person name="Silar P."/>
            <person name="Natvig D.O."/>
            <person name="Lalanne C."/>
            <person name="Gautier V."/>
            <person name="Ament-Velasquez S.L."/>
            <person name="Kruys A."/>
            <person name="Hutchinson M.I."/>
            <person name="Powell A.J."/>
            <person name="Barry K."/>
            <person name="Miller A.N."/>
            <person name="Grigoriev I.V."/>
            <person name="Debuchy R."/>
            <person name="Gladieux P."/>
            <person name="Hiltunen Thoren M."/>
            <person name="Johannesson H."/>
        </authorList>
    </citation>
    <scope>NUCLEOTIDE SEQUENCE</scope>
    <source>
        <strain evidence="2">PSN243</strain>
    </source>
</reference>
<proteinExistence type="predicted"/>
<sequence length="188" mass="20414">MSLPVFALCLGAAVALPASLGAPLPQILVSGTPESILNATSLGINVHGPIPHDAVKVGENSYTAAEGTLAAAWIRAQVDIDWTSPSAQHAARLAKREWANIGIGMWAQDGCRGHSTYHDNVQYNVHHYSDVNMYSVGISYRGIRDNEKLDFSKYRGSDHCGQYAYSAGRLTPTGCFNSQAINCFRLWY</sequence>
<evidence type="ECO:0000256" key="1">
    <source>
        <dbReference type="SAM" id="SignalP"/>
    </source>
</evidence>
<organism evidence="2 3">
    <name type="scientific">Podospora aff. communis PSN243</name>
    <dbReference type="NCBI Taxonomy" id="3040156"/>
    <lineage>
        <taxon>Eukaryota</taxon>
        <taxon>Fungi</taxon>
        <taxon>Dikarya</taxon>
        <taxon>Ascomycota</taxon>
        <taxon>Pezizomycotina</taxon>
        <taxon>Sordariomycetes</taxon>
        <taxon>Sordariomycetidae</taxon>
        <taxon>Sordariales</taxon>
        <taxon>Podosporaceae</taxon>
        <taxon>Podospora</taxon>
    </lineage>
</organism>
<feature type="chain" id="PRO_5044024069" description="SCP domain-containing protein" evidence="1">
    <location>
        <begin position="22"/>
        <end position="188"/>
    </location>
</feature>
<dbReference type="Proteomes" id="UP001321760">
    <property type="component" value="Unassembled WGS sequence"/>
</dbReference>
<dbReference type="AlphaFoldDB" id="A0AAV9H6B3"/>
<evidence type="ECO:0000313" key="2">
    <source>
        <dbReference type="EMBL" id="KAK4455257.1"/>
    </source>
</evidence>
<reference evidence="2" key="2">
    <citation type="submission" date="2023-05" db="EMBL/GenBank/DDBJ databases">
        <authorList>
            <consortium name="Lawrence Berkeley National Laboratory"/>
            <person name="Steindorff A."/>
            <person name="Hensen N."/>
            <person name="Bonometti L."/>
            <person name="Westerberg I."/>
            <person name="Brannstrom I.O."/>
            <person name="Guillou S."/>
            <person name="Cros-Aarteil S."/>
            <person name="Calhoun S."/>
            <person name="Haridas S."/>
            <person name="Kuo A."/>
            <person name="Mondo S."/>
            <person name="Pangilinan J."/>
            <person name="Riley R."/>
            <person name="Labutti K."/>
            <person name="Andreopoulos B."/>
            <person name="Lipzen A."/>
            <person name="Chen C."/>
            <person name="Yanf M."/>
            <person name="Daum C."/>
            <person name="Ng V."/>
            <person name="Clum A."/>
            <person name="Ohm R."/>
            <person name="Martin F."/>
            <person name="Silar P."/>
            <person name="Natvig D."/>
            <person name="Lalanne C."/>
            <person name="Gautier V."/>
            <person name="Ament-Velasquez S.L."/>
            <person name="Kruys A."/>
            <person name="Hutchinson M.I."/>
            <person name="Powell A.J."/>
            <person name="Barry K."/>
            <person name="Miller A.N."/>
            <person name="Grigoriev I.V."/>
            <person name="Debuchy R."/>
            <person name="Gladieux P."/>
            <person name="Thoren M.H."/>
            <person name="Johannesson H."/>
        </authorList>
    </citation>
    <scope>NUCLEOTIDE SEQUENCE</scope>
    <source>
        <strain evidence="2">PSN243</strain>
    </source>
</reference>
<dbReference type="EMBL" id="MU865914">
    <property type="protein sequence ID" value="KAK4455257.1"/>
    <property type="molecule type" value="Genomic_DNA"/>
</dbReference>
<accession>A0AAV9H6B3</accession>